<dbReference type="AlphaFoldDB" id="A0A5S9IL00"/>
<dbReference type="KEGG" id="uam:UABAM_01799"/>
<dbReference type="Pfam" id="PF13229">
    <property type="entry name" value="Beta_helix"/>
    <property type="match status" value="1"/>
</dbReference>
<name>A0A5S9IL00_UABAM</name>
<reference evidence="2 3" key="1">
    <citation type="submission" date="2019-08" db="EMBL/GenBank/DDBJ databases">
        <title>Complete genome sequence of Candidatus Uab amorphum.</title>
        <authorList>
            <person name="Shiratori T."/>
            <person name="Suzuki S."/>
            <person name="Kakizawa Y."/>
            <person name="Ishida K."/>
        </authorList>
    </citation>
    <scope>NUCLEOTIDE SEQUENCE [LARGE SCALE GENOMIC DNA]</scope>
    <source>
        <strain evidence="2 3">SRT547</strain>
    </source>
</reference>
<dbReference type="RefSeq" id="WP_173013217.1">
    <property type="nucleotide sequence ID" value="NZ_AP019860.1"/>
</dbReference>
<evidence type="ECO:0000313" key="2">
    <source>
        <dbReference type="EMBL" id="BBM83447.1"/>
    </source>
</evidence>
<dbReference type="InterPro" id="IPR011050">
    <property type="entry name" value="Pectin_lyase_fold/virulence"/>
</dbReference>
<dbReference type="InterPro" id="IPR012334">
    <property type="entry name" value="Pectin_lyas_fold"/>
</dbReference>
<sequence length="355" mass="39687">MKKYLYSAIAVMFLFTNIYATDYYVLQGAKRGKGTKERPYKGIYKALKKAAKGDVIHVAAGVYHGKLKIGYLTLDKSGITLLGGYDKDFSQRNPWENPTFIGMPKKKKTSGADLGIIYATKDHSGLVIDGFIFDSATRNVYKDDSLVLGMSARRPAVLLSSPDCVVRNCVFMNSALGACRISGANSRIENCLFVNNVYYALELDATGKVAVINNSFIRTYKQRFTGGIGVSIGRRSKMQIHNNIFAFNDETAISNKQNNPHHSFVNNIFHKNKKSCYTFYSSESRNTIEVEDAEDLEDAELEEAEDNFLLDPQYNFAEKKGEKKLYAPPLDYARVKAYLSPQESEAKGIGVQLNK</sequence>
<evidence type="ECO:0000313" key="3">
    <source>
        <dbReference type="Proteomes" id="UP000326354"/>
    </source>
</evidence>
<keyword evidence="3" id="KW-1185">Reference proteome</keyword>
<protein>
    <recommendedName>
        <fullName evidence="1">Right handed beta helix domain-containing protein</fullName>
    </recommendedName>
</protein>
<dbReference type="EMBL" id="AP019860">
    <property type="protein sequence ID" value="BBM83447.1"/>
    <property type="molecule type" value="Genomic_DNA"/>
</dbReference>
<dbReference type="SUPFAM" id="SSF51126">
    <property type="entry name" value="Pectin lyase-like"/>
    <property type="match status" value="1"/>
</dbReference>
<accession>A0A5S9IL00</accession>
<dbReference type="Proteomes" id="UP000326354">
    <property type="component" value="Chromosome"/>
</dbReference>
<feature type="domain" description="Right handed beta helix" evidence="1">
    <location>
        <begin position="158"/>
        <end position="289"/>
    </location>
</feature>
<evidence type="ECO:0000259" key="1">
    <source>
        <dbReference type="Pfam" id="PF13229"/>
    </source>
</evidence>
<gene>
    <name evidence="2" type="ORF">UABAM_01799</name>
</gene>
<dbReference type="Gene3D" id="2.160.20.10">
    <property type="entry name" value="Single-stranded right-handed beta-helix, Pectin lyase-like"/>
    <property type="match status" value="1"/>
</dbReference>
<dbReference type="InterPro" id="IPR039448">
    <property type="entry name" value="Beta_helix"/>
</dbReference>
<proteinExistence type="predicted"/>
<organism evidence="2 3">
    <name type="scientific">Uabimicrobium amorphum</name>
    <dbReference type="NCBI Taxonomy" id="2596890"/>
    <lineage>
        <taxon>Bacteria</taxon>
        <taxon>Pseudomonadati</taxon>
        <taxon>Planctomycetota</taxon>
        <taxon>Candidatus Uabimicrobiia</taxon>
        <taxon>Candidatus Uabimicrobiales</taxon>
        <taxon>Candidatus Uabimicrobiaceae</taxon>
        <taxon>Candidatus Uabimicrobium</taxon>
    </lineage>
</organism>